<evidence type="ECO:0000313" key="3">
    <source>
        <dbReference type="Proteomes" id="UP000305546"/>
    </source>
</evidence>
<comment type="caution">
    <text evidence="2">The sequence shown here is derived from an EMBL/GenBank/DDBJ whole genome shotgun (WGS) entry which is preliminary data.</text>
</comment>
<evidence type="ECO:0000256" key="1">
    <source>
        <dbReference type="SAM" id="MobiDB-lite"/>
    </source>
</evidence>
<dbReference type="AlphaFoldDB" id="A0A5C4LWB4"/>
<feature type="region of interest" description="Disordered" evidence="1">
    <location>
        <begin position="1"/>
        <end position="112"/>
    </location>
</feature>
<reference evidence="2 3" key="1">
    <citation type="submission" date="2019-06" db="EMBL/GenBank/DDBJ databases">
        <title>Amycolatopsis alkalitolerans sp. nov., isolated from Gastrodia elata Blume.</title>
        <authorList>
            <person name="Narsing Rao M.P."/>
            <person name="Li W.J."/>
        </authorList>
    </citation>
    <scope>NUCLEOTIDE SEQUENCE [LARGE SCALE GENOMIC DNA]</scope>
    <source>
        <strain evidence="2 3">SYSUP0005</strain>
    </source>
</reference>
<accession>A0A5C4LWB4</accession>
<feature type="compositionally biased region" description="Low complexity" evidence="1">
    <location>
        <begin position="103"/>
        <end position="112"/>
    </location>
</feature>
<gene>
    <name evidence="2" type="ORF">FG385_20425</name>
</gene>
<name>A0A5C4LWB4_9PSEU</name>
<keyword evidence="3" id="KW-1185">Reference proteome</keyword>
<protein>
    <submittedName>
        <fullName evidence="2">Uncharacterized protein</fullName>
    </submittedName>
</protein>
<organism evidence="2 3">
    <name type="scientific">Amycolatopsis alkalitolerans</name>
    <dbReference type="NCBI Taxonomy" id="2547244"/>
    <lineage>
        <taxon>Bacteria</taxon>
        <taxon>Bacillati</taxon>
        <taxon>Actinomycetota</taxon>
        <taxon>Actinomycetes</taxon>
        <taxon>Pseudonocardiales</taxon>
        <taxon>Pseudonocardiaceae</taxon>
        <taxon>Amycolatopsis</taxon>
    </lineage>
</organism>
<dbReference type="Proteomes" id="UP000305546">
    <property type="component" value="Unassembled WGS sequence"/>
</dbReference>
<evidence type="ECO:0000313" key="2">
    <source>
        <dbReference type="EMBL" id="TNC23732.1"/>
    </source>
</evidence>
<dbReference type="OrthoDB" id="4775525at2"/>
<proteinExistence type="predicted"/>
<feature type="compositionally biased region" description="Gly residues" evidence="1">
    <location>
        <begin position="72"/>
        <end position="102"/>
    </location>
</feature>
<sequence>MGTSNSFGGSGGKDARDLRQSIVDWLDDAAGPDAPPTTPQKDDQNIPADRPGDGQPADNRPDVDLRPALGLLLGGARRGGGADGPGGGTGGGRAPGGGGRSSGGASRSLGRVSRAAGRAGRLALGYAAGDRQALERVGLDYDQLRALNDPVEIGYKIVEAAFETRPNGTVEDSEEREIVAAVVEWVLQSPDGHAPSPEEVVRKAIETIIADTVLTEVGKTIRENGSTQADRRAAEERVRDTAEVYAQQVTLTATGASEREMADAIENGIRELGRIFGVDS</sequence>
<dbReference type="EMBL" id="VDFW01000018">
    <property type="protein sequence ID" value="TNC23732.1"/>
    <property type="molecule type" value="Genomic_DNA"/>
</dbReference>